<feature type="compositionally biased region" description="Basic and acidic residues" evidence="1">
    <location>
        <begin position="1"/>
        <end position="24"/>
    </location>
</feature>
<organism evidence="2 3">
    <name type="scientific">Purpureocillium lilacinum</name>
    <name type="common">Paecilomyces lilacinus</name>
    <dbReference type="NCBI Taxonomy" id="33203"/>
    <lineage>
        <taxon>Eukaryota</taxon>
        <taxon>Fungi</taxon>
        <taxon>Dikarya</taxon>
        <taxon>Ascomycota</taxon>
        <taxon>Pezizomycotina</taxon>
        <taxon>Sordariomycetes</taxon>
        <taxon>Hypocreomycetidae</taxon>
        <taxon>Hypocreales</taxon>
        <taxon>Ophiocordycipitaceae</taxon>
        <taxon>Purpureocillium</taxon>
    </lineage>
</organism>
<dbReference type="Proteomes" id="UP000245956">
    <property type="component" value="Unassembled WGS sequence"/>
</dbReference>
<evidence type="ECO:0000256" key="1">
    <source>
        <dbReference type="SAM" id="MobiDB-lite"/>
    </source>
</evidence>
<protein>
    <submittedName>
        <fullName evidence="2">Uncharacterized protein</fullName>
    </submittedName>
</protein>
<comment type="caution">
    <text evidence="2">The sequence shown here is derived from an EMBL/GenBank/DDBJ whole genome shotgun (WGS) entry which is preliminary data.</text>
</comment>
<accession>A0A2U3ELY0</accession>
<reference evidence="2 3" key="1">
    <citation type="journal article" date="2016" name="Front. Microbiol.">
        <title>Genome and transcriptome sequences reveal the specific parasitism of the nematophagous Purpureocillium lilacinum 36-1.</title>
        <authorList>
            <person name="Xie J."/>
            <person name="Li S."/>
            <person name="Mo C."/>
            <person name="Xiao X."/>
            <person name="Peng D."/>
            <person name="Wang G."/>
            <person name="Xiao Y."/>
        </authorList>
    </citation>
    <scope>NUCLEOTIDE SEQUENCE [LARGE SCALE GENOMIC DNA]</scope>
    <source>
        <strain evidence="2 3">36-1</strain>
    </source>
</reference>
<evidence type="ECO:0000313" key="2">
    <source>
        <dbReference type="EMBL" id="PWI75511.1"/>
    </source>
</evidence>
<feature type="region of interest" description="Disordered" evidence="1">
    <location>
        <begin position="1"/>
        <end position="72"/>
    </location>
</feature>
<proteinExistence type="predicted"/>
<name>A0A2U3ELY0_PURLI</name>
<gene>
    <name evidence="2" type="ORF">PCL_06169</name>
</gene>
<evidence type="ECO:0000313" key="3">
    <source>
        <dbReference type="Proteomes" id="UP000245956"/>
    </source>
</evidence>
<feature type="region of interest" description="Disordered" evidence="1">
    <location>
        <begin position="252"/>
        <end position="271"/>
    </location>
</feature>
<feature type="region of interest" description="Disordered" evidence="1">
    <location>
        <begin position="104"/>
        <end position="152"/>
    </location>
</feature>
<feature type="compositionally biased region" description="Basic and acidic residues" evidence="1">
    <location>
        <begin position="36"/>
        <end position="51"/>
    </location>
</feature>
<sequence>MSDGKARRTPIRFKEERKMGEGKGQDGALFPSECVCRSERRTGQARREEKSGTGLSSGYGQAACSVPLAPSASRRQQRIWLEPLEPLSTGAQQGCPGAMKLVQDDPAAAAQSRAHVRTSSHSSPAASGGLGLPQPQTPRASHGCPPAPGYSAQAPTKMAVLRWEKGLLPHHVDHRASTSPPPPPRPLLLVSRLSPLPRRPCHGSHGSMGVVSALLVHSARRHSFQQSREHIRIVRRLIDVDPSPVFISTSANPSATCASRRHPSAQSVPRGRPAVACCPVSPVDSQASQRAPLDHRLLSVPCPSPSTAARSRRSTTCRQFHVISCSPRQALALRSLRRIASWRWFWAQGEEAVGRSSLSAPPCPLGETLARLNEVLYTSLVRIRLLPRASSIVVTPGWLPKRVRRSRLSGL</sequence>
<dbReference type="AlphaFoldDB" id="A0A2U3ELY0"/>
<dbReference type="EMBL" id="LCWV01000002">
    <property type="protein sequence ID" value="PWI75511.1"/>
    <property type="molecule type" value="Genomic_DNA"/>
</dbReference>